<dbReference type="InterPro" id="IPR054585">
    <property type="entry name" value="NDH2-like_C"/>
</dbReference>
<dbReference type="PRINTS" id="PR00368">
    <property type="entry name" value="FADPNR"/>
</dbReference>
<sequence>MFNSIIRKNLISSGKLTLQKQNLILKNQSKLFSTSLTKFQTGSANPIIKKKPFYRRAGRAIFKYGLIGSFLGIVYVSYALYRESNPRKQTPQSATFENGSKRKTIVILGSGWGSISLLKSLDTSQYNVIVVSPRNYFLFTPLLPSTPVGTVELKSIIEPVRSIARRSASEVTYFEADALAVDPTKKTVHIKSVGEKDYETDLSFDYLVVGVGAQPTTFNIPGVDKYSSFLKEISDAQDIRLKVMNSIEQAALLEQDDPERARLLSFVVVGGGPTGAEFAAELRDYVDQDLSKWMPSISKEIKISIVEATPHILSMFPQNLIDYSQDLFTKGGIDLRLKTAVKKVDETTIYAENRDTKEMESIPYGVLVWATGNAPRPVAKNLMEQLGPEKQNSRRGLVINDKMELVGAEGSIYAIGDCAFYPGLFPTAQVAHQEGDYLATVFEKLHKIDQLKFANESINDANKIKSNNTKIDKLYKKIDKFHYHHYGSLAYIGNEQAIADVTVNGYSFKGAGAMTFLFWKSAYLGMCISLRNKFLVAMDWCKVYFIGRDSSI</sequence>
<keyword evidence="12" id="KW-1133">Transmembrane helix</keyword>
<evidence type="ECO:0000313" key="16">
    <source>
        <dbReference type="Proteomes" id="UP000750334"/>
    </source>
</evidence>
<evidence type="ECO:0000256" key="8">
    <source>
        <dbReference type="ARBA" id="ARBA00023027"/>
    </source>
</evidence>
<comment type="similarity">
    <text evidence="2">Belongs to the NADH dehydrogenase family.</text>
</comment>
<comment type="caution">
    <text evidence="15">The sequence shown here is derived from an EMBL/GenBank/DDBJ whole genome shotgun (WGS) entry which is preliminary data.</text>
</comment>
<dbReference type="InterPro" id="IPR036188">
    <property type="entry name" value="FAD/NAD-bd_sf"/>
</dbReference>
<keyword evidence="12" id="KW-0812">Transmembrane</keyword>
<evidence type="ECO:0000256" key="9">
    <source>
        <dbReference type="ARBA" id="ARBA00023128"/>
    </source>
</evidence>
<protein>
    <recommendedName>
        <fullName evidence="3">NADH:ubiquinone reductase (non-electrogenic)</fullName>
        <ecNumber evidence="3">1.6.5.9</ecNumber>
    </recommendedName>
</protein>
<dbReference type="GO" id="GO:0050136">
    <property type="term" value="F:NADH dehydrogenase (quinone) (non-electrogenic) activity"/>
    <property type="evidence" value="ECO:0007669"/>
    <property type="project" value="UniProtKB-EC"/>
</dbReference>
<evidence type="ECO:0000256" key="10">
    <source>
        <dbReference type="ARBA" id="ARBA00047599"/>
    </source>
</evidence>
<organism evidence="15 16">
    <name type="scientific">Maudiozyma exigua</name>
    <name type="common">Yeast</name>
    <name type="synonym">Kazachstania exigua</name>
    <dbReference type="NCBI Taxonomy" id="34358"/>
    <lineage>
        <taxon>Eukaryota</taxon>
        <taxon>Fungi</taxon>
        <taxon>Dikarya</taxon>
        <taxon>Ascomycota</taxon>
        <taxon>Saccharomycotina</taxon>
        <taxon>Saccharomycetes</taxon>
        <taxon>Saccharomycetales</taxon>
        <taxon>Saccharomycetaceae</taxon>
        <taxon>Maudiozyma</taxon>
    </lineage>
</organism>
<feature type="transmembrane region" description="Helical" evidence="12">
    <location>
        <begin position="60"/>
        <end position="81"/>
    </location>
</feature>
<evidence type="ECO:0000256" key="7">
    <source>
        <dbReference type="ARBA" id="ARBA00023002"/>
    </source>
</evidence>
<evidence type="ECO:0000256" key="3">
    <source>
        <dbReference type="ARBA" id="ARBA00012637"/>
    </source>
</evidence>
<comment type="catalytic activity">
    <reaction evidence="10">
        <text>a quinone + NADH + H(+) = a quinol + NAD(+)</text>
        <dbReference type="Rhea" id="RHEA:46160"/>
        <dbReference type="ChEBI" id="CHEBI:15378"/>
        <dbReference type="ChEBI" id="CHEBI:24646"/>
        <dbReference type="ChEBI" id="CHEBI:57540"/>
        <dbReference type="ChEBI" id="CHEBI:57945"/>
        <dbReference type="ChEBI" id="CHEBI:132124"/>
        <dbReference type="EC" id="1.6.5.9"/>
    </reaction>
</comment>
<keyword evidence="7" id="KW-0560">Oxidoreductase</keyword>
<dbReference type="Gene3D" id="3.50.50.100">
    <property type="match status" value="1"/>
</dbReference>
<keyword evidence="9" id="KW-0496">Mitochondrion</keyword>
<dbReference type="InterPro" id="IPR023753">
    <property type="entry name" value="FAD/NAD-binding_dom"/>
</dbReference>
<comment type="catalytic activity">
    <reaction evidence="11">
        <text>a ubiquinone + NADH + H(+) = a ubiquinol + NAD(+)</text>
        <dbReference type="Rhea" id="RHEA:23152"/>
        <dbReference type="Rhea" id="RHEA-COMP:9565"/>
        <dbReference type="Rhea" id="RHEA-COMP:9566"/>
        <dbReference type="ChEBI" id="CHEBI:15378"/>
        <dbReference type="ChEBI" id="CHEBI:16389"/>
        <dbReference type="ChEBI" id="CHEBI:17976"/>
        <dbReference type="ChEBI" id="CHEBI:57540"/>
        <dbReference type="ChEBI" id="CHEBI:57945"/>
    </reaction>
</comment>
<dbReference type="Proteomes" id="UP000750334">
    <property type="component" value="Unassembled WGS sequence"/>
</dbReference>
<comment type="subcellular location">
    <subcellularLocation>
        <location evidence="1">Mitochondrion</location>
    </subcellularLocation>
</comment>
<evidence type="ECO:0000256" key="2">
    <source>
        <dbReference type="ARBA" id="ARBA00005272"/>
    </source>
</evidence>
<dbReference type="GO" id="GO:0005739">
    <property type="term" value="C:mitochondrion"/>
    <property type="evidence" value="ECO:0007669"/>
    <property type="project" value="UniProtKB-SubCell"/>
</dbReference>
<keyword evidence="4" id="KW-0285">Flavoprotein</keyword>
<dbReference type="FunFam" id="3.50.50.100:FF:000007">
    <property type="entry name" value="Rotenone-insensitive NADH-ubiquinone oxidoreductase, mitochondrial"/>
    <property type="match status" value="1"/>
</dbReference>
<evidence type="ECO:0000313" key="15">
    <source>
        <dbReference type="EMBL" id="KAG0670803.1"/>
    </source>
</evidence>
<evidence type="ECO:0000259" key="14">
    <source>
        <dbReference type="Pfam" id="PF22366"/>
    </source>
</evidence>
<evidence type="ECO:0000256" key="12">
    <source>
        <dbReference type="SAM" id="Phobius"/>
    </source>
</evidence>
<dbReference type="Pfam" id="PF07992">
    <property type="entry name" value="Pyr_redox_2"/>
    <property type="match status" value="1"/>
</dbReference>
<evidence type="ECO:0000256" key="5">
    <source>
        <dbReference type="ARBA" id="ARBA00022827"/>
    </source>
</evidence>
<accession>A0A9P7BAX8</accession>
<dbReference type="GO" id="GO:0015980">
    <property type="term" value="P:energy derivation by oxidation of organic compounds"/>
    <property type="evidence" value="ECO:0007669"/>
    <property type="project" value="UniProtKB-ARBA"/>
</dbReference>
<dbReference type="EC" id="1.6.5.9" evidence="3"/>
<keyword evidence="16" id="KW-1185">Reference proteome</keyword>
<dbReference type="SUPFAM" id="SSF51905">
    <property type="entry name" value="FAD/NAD(P)-binding domain"/>
    <property type="match status" value="2"/>
</dbReference>
<dbReference type="PANTHER" id="PTHR43706:SF47">
    <property type="entry name" value="EXTERNAL NADH-UBIQUINONE OXIDOREDUCTASE 1, MITOCHONDRIAL-RELATED"/>
    <property type="match status" value="1"/>
</dbReference>
<dbReference type="AlphaFoldDB" id="A0A9P7BAX8"/>
<dbReference type="PANTHER" id="PTHR43706">
    <property type="entry name" value="NADH DEHYDROGENASE"/>
    <property type="match status" value="1"/>
</dbReference>
<keyword evidence="8" id="KW-0520">NAD</keyword>
<proteinExistence type="inferred from homology"/>
<feature type="domain" description="External alternative NADH-ubiquinone oxidoreductase-like C-terminal" evidence="14">
    <location>
        <begin position="485"/>
        <end position="549"/>
    </location>
</feature>
<name>A0A9P7BAX8_MAUEX</name>
<keyword evidence="5" id="KW-0274">FAD</keyword>
<evidence type="ECO:0000256" key="6">
    <source>
        <dbReference type="ARBA" id="ARBA00022946"/>
    </source>
</evidence>
<feature type="domain" description="FAD/NAD(P)-binding" evidence="13">
    <location>
        <begin position="104"/>
        <end position="435"/>
    </location>
</feature>
<dbReference type="InterPro" id="IPR045024">
    <property type="entry name" value="NDH-2"/>
</dbReference>
<evidence type="ECO:0000259" key="13">
    <source>
        <dbReference type="Pfam" id="PF07992"/>
    </source>
</evidence>
<dbReference type="Pfam" id="PF22366">
    <property type="entry name" value="NDH2_C"/>
    <property type="match status" value="1"/>
</dbReference>
<keyword evidence="12" id="KW-0472">Membrane</keyword>
<gene>
    <name evidence="15" type="primary">NDE1</name>
    <name evidence="15" type="ORF">C6P45_001812</name>
</gene>
<reference evidence="15 16" key="1">
    <citation type="submission" date="2020-11" db="EMBL/GenBank/DDBJ databases">
        <title>Kefir isolates.</title>
        <authorList>
            <person name="Marcisauskas S."/>
            <person name="Kim Y."/>
            <person name="Blasche S."/>
        </authorList>
    </citation>
    <scope>NUCLEOTIDE SEQUENCE [LARGE SCALE GENOMIC DNA]</scope>
    <source>
        <strain evidence="15 16">OG2</strain>
    </source>
</reference>
<evidence type="ECO:0000256" key="4">
    <source>
        <dbReference type="ARBA" id="ARBA00022630"/>
    </source>
</evidence>
<evidence type="ECO:0000256" key="11">
    <source>
        <dbReference type="ARBA" id="ARBA00049010"/>
    </source>
</evidence>
<dbReference type="EMBL" id="PUHR01000019">
    <property type="protein sequence ID" value="KAG0670803.1"/>
    <property type="molecule type" value="Genomic_DNA"/>
</dbReference>
<evidence type="ECO:0000256" key="1">
    <source>
        <dbReference type="ARBA" id="ARBA00004173"/>
    </source>
</evidence>
<dbReference type="OrthoDB" id="3244603at2759"/>
<keyword evidence="6" id="KW-0809">Transit peptide</keyword>